<keyword evidence="2" id="KW-1185">Reference proteome</keyword>
<name>A0ABX7ETK1_9HYPH</name>
<organism evidence="1 2">
    <name type="scientific">Rhizobium rosettiformans</name>
    <dbReference type="NCBI Taxonomy" id="1368430"/>
    <lineage>
        <taxon>Bacteria</taxon>
        <taxon>Pseudomonadati</taxon>
        <taxon>Pseudomonadota</taxon>
        <taxon>Alphaproteobacteria</taxon>
        <taxon>Hyphomicrobiales</taxon>
        <taxon>Rhizobiaceae</taxon>
        <taxon>Rhizobium/Agrobacterium group</taxon>
        <taxon>Rhizobium</taxon>
    </lineage>
</organism>
<reference evidence="1 2" key="1">
    <citation type="submission" date="2018-09" db="EMBL/GenBank/DDBJ databases">
        <title>Rhizobium sp. MAE2-X.</title>
        <authorList>
            <person name="Lee Y."/>
            <person name="Jeon C.O."/>
        </authorList>
    </citation>
    <scope>NUCLEOTIDE SEQUENCE [LARGE SCALE GENOMIC DNA]</scope>
    <source>
        <strain evidence="1 2">MAE2-X</strain>
    </source>
</reference>
<dbReference type="EMBL" id="CP032405">
    <property type="protein sequence ID" value="QRF50598.1"/>
    <property type="molecule type" value="Genomic_DNA"/>
</dbReference>
<evidence type="ECO:0000313" key="2">
    <source>
        <dbReference type="Proteomes" id="UP000596351"/>
    </source>
</evidence>
<evidence type="ECO:0000313" key="1">
    <source>
        <dbReference type="EMBL" id="QRF50598.1"/>
    </source>
</evidence>
<sequence>MKIIAMNTANPQLEGLYLAISALVRRMIDKGLLDAEDLHQAMAEARQAAEQDLQTSSLSDANRKAVLFPIDLLDQADGDVESFRALVRRIAARQ</sequence>
<protein>
    <submittedName>
        <fullName evidence="1">Uncharacterized protein</fullName>
    </submittedName>
</protein>
<accession>A0ABX7ETK1</accession>
<dbReference type="Proteomes" id="UP000596351">
    <property type="component" value="Chromosome"/>
</dbReference>
<gene>
    <name evidence="1" type="ORF">D4A92_03630</name>
</gene>
<proteinExistence type="predicted"/>